<feature type="domain" description="XdhC- CoxI" evidence="1">
    <location>
        <begin position="17"/>
        <end position="81"/>
    </location>
</feature>
<evidence type="ECO:0000313" key="3">
    <source>
        <dbReference type="EMBL" id="UVW34850.1"/>
    </source>
</evidence>
<accession>A0ABY5TM79</accession>
<reference evidence="3" key="1">
    <citation type="submission" date="2022-08" db="EMBL/GenBank/DDBJ databases">
        <title>Catabolic pathway analysis in culturable SAR92 clade bacteria reveals their overlooked roles in DMSP degradation in coastal seas.</title>
        <authorList>
            <person name="He X."/>
            <person name="Zhang X."/>
            <person name="Zhang Y."/>
        </authorList>
    </citation>
    <scope>NUCLEOTIDE SEQUENCE</scope>
    <source>
        <strain evidence="3">H455</strain>
    </source>
</reference>
<proteinExistence type="predicted"/>
<organism evidence="3 4">
    <name type="scientific">SAR92 clade bacterium H455</name>
    <dbReference type="NCBI Taxonomy" id="2974818"/>
    <lineage>
        <taxon>Bacteria</taxon>
        <taxon>Pseudomonadati</taxon>
        <taxon>Pseudomonadota</taxon>
        <taxon>Gammaproteobacteria</taxon>
        <taxon>Cellvibrionales</taxon>
        <taxon>Porticoccaceae</taxon>
        <taxon>SAR92 clade</taxon>
    </lineage>
</organism>
<dbReference type="Gene3D" id="3.40.50.720">
    <property type="entry name" value="NAD(P)-binding Rossmann-like Domain"/>
    <property type="match status" value="1"/>
</dbReference>
<dbReference type="PANTHER" id="PTHR30388">
    <property type="entry name" value="ALDEHYDE OXIDOREDUCTASE MOLYBDENUM COFACTOR ASSEMBLY PROTEIN"/>
    <property type="match status" value="1"/>
</dbReference>
<evidence type="ECO:0000259" key="1">
    <source>
        <dbReference type="Pfam" id="PF02625"/>
    </source>
</evidence>
<protein>
    <submittedName>
        <fullName evidence="3">XdhC family protein</fullName>
    </submittedName>
</protein>
<name>A0ABY5TM79_9GAMM</name>
<dbReference type="Pfam" id="PF13478">
    <property type="entry name" value="XdhC_C"/>
    <property type="match status" value="1"/>
</dbReference>
<gene>
    <name evidence="3" type="ORF">NYF23_12665</name>
</gene>
<keyword evidence="4" id="KW-1185">Reference proteome</keyword>
<dbReference type="InterPro" id="IPR052698">
    <property type="entry name" value="MoCofactor_Util/Proc"/>
</dbReference>
<feature type="domain" description="XdhC Rossmann" evidence="2">
    <location>
        <begin position="182"/>
        <end position="322"/>
    </location>
</feature>
<dbReference type="EMBL" id="CP103416">
    <property type="protein sequence ID" value="UVW34850.1"/>
    <property type="molecule type" value="Genomic_DNA"/>
</dbReference>
<evidence type="ECO:0000259" key="2">
    <source>
        <dbReference type="Pfam" id="PF13478"/>
    </source>
</evidence>
<dbReference type="Proteomes" id="UP001059934">
    <property type="component" value="Chromosome"/>
</dbReference>
<sequence>MNNHLTELLKHWYPRRDEHLWVLATVYKTVGPCYRRAGAMMLFNDLGQQFGLLSGGCLEADIQRQAARVMQSKQTLTVSYDGGDEDDIAFQLGIGCGGTVHIVLQPILAELNYLDLIAVYEHLSQGGIGLYSQLIATDGAVENHWEISQLSPDCSAQRCSPELKEKDNQTWLLTMLSPPPHLLVIGAGVDAQPVVQMAKTLGWTVTLWDSRPANGRRGYFMSADQILRQPLDQLMQHKSAVHWDAAVVMSHNLQMDADAIRALQSSAIEYLALLGPVSRKHQVLALAQLEEPELRISLAGPAGLNLGAELPEGIALSILAECHAVLQGTAGQSLSGVLTTVTENS</sequence>
<dbReference type="PANTHER" id="PTHR30388:SF4">
    <property type="entry name" value="MOLYBDENUM COFACTOR INSERTION CHAPERONE PAOD"/>
    <property type="match status" value="1"/>
</dbReference>
<dbReference type="Pfam" id="PF02625">
    <property type="entry name" value="XdhC_CoxI"/>
    <property type="match status" value="1"/>
</dbReference>
<dbReference type="InterPro" id="IPR027051">
    <property type="entry name" value="XdhC_Rossmann_dom"/>
</dbReference>
<dbReference type="InterPro" id="IPR003777">
    <property type="entry name" value="XdhC_CoxI"/>
</dbReference>
<evidence type="ECO:0000313" key="4">
    <source>
        <dbReference type="Proteomes" id="UP001059934"/>
    </source>
</evidence>